<proteinExistence type="predicted"/>
<name>A0A6J7PZN6_9ZZZZ</name>
<accession>A0A6J7PZN6</accession>
<sequence length="45" mass="4580">MTDITIQEKEEASTCCGGNGQCGCKNEEKADVKTEGSCCGGTGCC</sequence>
<evidence type="ECO:0000313" key="2">
    <source>
        <dbReference type="EMBL" id="CAB5057456.1"/>
    </source>
</evidence>
<reference evidence="1" key="1">
    <citation type="submission" date="2020-05" db="EMBL/GenBank/DDBJ databases">
        <authorList>
            <person name="Chiriac C."/>
            <person name="Salcher M."/>
            <person name="Ghai R."/>
            <person name="Kavagutti S V."/>
        </authorList>
    </citation>
    <scope>NUCLEOTIDE SEQUENCE</scope>
</reference>
<dbReference type="EMBL" id="CAFBPE010000072">
    <property type="protein sequence ID" value="CAB5010281.1"/>
    <property type="molecule type" value="Genomic_DNA"/>
</dbReference>
<gene>
    <name evidence="1" type="ORF">UFOPK4065_00889</name>
    <name evidence="2" type="ORF">UFOPK4319_00684</name>
</gene>
<evidence type="ECO:0000313" key="1">
    <source>
        <dbReference type="EMBL" id="CAB5010281.1"/>
    </source>
</evidence>
<dbReference type="AlphaFoldDB" id="A0A6J7PZN6"/>
<protein>
    <submittedName>
        <fullName evidence="1">Unannotated protein</fullName>
    </submittedName>
</protein>
<organism evidence="1">
    <name type="scientific">freshwater metagenome</name>
    <dbReference type="NCBI Taxonomy" id="449393"/>
    <lineage>
        <taxon>unclassified sequences</taxon>
        <taxon>metagenomes</taxon>
        <taxon>ecological metagenomes</taxon>
    </lineage>
</organism>
<dbReference type="EMBL" id="CAFBQN010000042">
    <property type="protein sequence ID" value="CAB5057456.1"/>
    <property type="molecule type" value="Genomic_DNA"/>
</dbReference>